<dbReference type="InterPro" id="IPR050144">
    <property type="entry name" value="AAE_transporter"/>
</dbReference>
<dbReference type="InterPro" id="IPR006512">
    <property type="entry name" value="YidE_YbjL"/>
</dbReference>
<gene>
    <name evidence="10" type="ORF">HXX08_17900</name>
    <name evidence="11" type="ORF">OZ401_003263</name>
</gene>
<feature type="transmembrane region" description="Helical" evidence="8">
    <location>
        <begin position="430"/>
        <end position="449"/>
    </location>
</feature>
<evidence type="ECO:0000259" key="9">
    <source>
        <dbReference type="PROSITE" id="PS51202"/>
    </source>
</evidence>
<keyword evidence="4" id="KW-1003">Cell membrane</keyword>
<accession>A0A8T7M6I9</accession>
<sequence>MIQLLIDNPLLLLALVAAIGYPLGQIKVGGSSLGVAAVLFVGIAFGALDPNVKLPEIVYQLGLILFVYTVGLTSGPGFFASFRRSGFRDNLMVGTMLLLAAIMAFGANKIFEMKATITAGLYAGSLTNTPALAGALEYIKTSAPKDSVEQMLAEPVVSYSVAYPMGVIGMIVVIYILQKVWKIDYAKESRAHKEFGNSGEKLINLTVLVQNPEVGSYPVQGLIRKYRWEVVLSRIKHENRLSLVGGKTQMLPGDLVSIIGTEEDVKLAANWLGVISDEQIDMDRSELDFRRMFVSNRQVVGHTIRSLRLHEKVGAILTRIRRGDVEFLAQGDTVLELGDRVRVVAPPKRMAEVGKILGDSYHALSEIDIMSFSLGLALGLLVGAIPIPLPGGITFKLGNAGGPLIVALILGKIHHTGRIVWDLPYSANLLVRQLGLVFFLAAIGTRAGYPFVSTFTKGGGVLIFLIGIVITVTMALLTLFIGHKVFKIPMGVMLGILAGLQTQPAVLGFALEQTKNDLPNIGYSTVYPVAIISKILFTQILLTLLL</sequence>
<reference evidence="10 12" key="1">
    <citation type="submission" date="2020-06" db="EMBL/GenBank/DDBJ databases">
        <title>Anoxygenic phototrophic Chloroflexota member uses a Type I reaction center.</title>
        <authorList>
            <person name="Tsuji J.M."/>
            <person name="Shaw N.A."/>
            <person name="Nagashima S."/>
            <person name="Venkiteswaran J."/>
            <person name="Schiff S.L."/>
            <person name="Hanada S."/>
            <person name="Tank M."/>
            <person name="Neufeld J.D."/>
        </authorList>
    </citation>
    <scope>NUCLEOTIDE SEQUENCE [LARGE SCALE GENOMIC DNA]</scope>
    <source>
        <strain evidence="10">L227-S17</strain>
    </source>
</reference>
<dbReference type="GO" id="GO:0005886">
    <property type="term" value="C:plasma membrane"/>
    <property type="evidence" value="ECO:0007669"/>
    <property type="project" value="UniProtKB-SubCell"/>
</dbReference>
<dbReference type="InterPro" id="IPR006037">
    <property type="entry name" value="RCK_C"/>
</dbReference>
<dbReference type="PANTHER" id="PTHR30445:SF3">
    <property type="entry name" value="TRANSPORT PROTEIN YIDE-RELATED"/>
    <property type="match status" value="1"/>
</dbReference>
<evidence type="ECO:0000256" key="2">
    <source>
        <dbReference type="ARBA" id="ARBA00009854"/>
    </source>
</evidence>
<dbReference type="Proteomes" id="UP001431572">
    <property type="component" value="Chromosome 2"/>
</dbReference>
<feature type="transmembrane region" description="Helical" evidence="8">
    <location>
        <begin position="6"/>
        <end position="24"/>
    </location>
</feature>
<feature type="transmembrane region" description="Helical" evidence="8">
    <location>
        <begin position="31"/>
        <end position="48"/>
    </location>
</feature>
<evidence type="ECO:0000256" key="4">
    <source>
        <dbReference type="ARBA" id="ARBA00022475"/>
    </source>
</evidence>
<evidence type="ECO:0000313" key="12">
    <source>
        <dbReference type="Proteomes" id="UP000521676"/>
    </source>
</evidence>
<protein>
    <submittedName>
        <fullName evidence="10">Transporter</fullName>
    </submittedName>
</protein>
<feature type="transmembrane region" description="Helical" evidence="8">
    <location>
        <begin position="60"/>
        <end position="79"/>
    </location>
</feature>
<evidence type="ECO:0000256" key="5">
    <source>
        <dbReference type="ARBA" id="ARBA00022692"/>
    </source>
</evidence>
<proteinExistence type="inferred from homology"/>
<feature type="domain" description="RCK C-terminal" evidence="9">
    <location>
        <begin position="272"/>
        <end position="359"/>
    </location>
</feature>
<comment type="similarity">
    <text evidence="2">Belongs to the AAE transporter (TC 2.A.81) family.</text>
</comment>
<reference evidence="11" key="2">
    <citation type="journal article" date="2024" name="Nature">
        <title>Anoxygenic phototroph of the Chloroflexota uses a type I reaction centre.</title>
        <authorList>
            <person name="Tsuji J.M."/>
            <person name="Shaw N.A."/>
            <person name="Nagashima S."/>
            <person name="Venkiteswaran J.J."/>
            <person name="Schiff S.L."/>
            <person name="Watanabe T."/>
            <person name="Fukui M."/>
            <person name="Hanada S."/>
            <person name="Tank M."/>
            <person name="Neufeld J.D."/>
        </authorList>
    </citation>
    <scope>NUCLEOTIDE SEQUENCE</scope>
    <source>
        <strain evidence="11">L227-S17</strain>
    </source>
</reference>
<keyword evidence="6 8" id="KW-1133">Transmembrane helix</keyword>
<dbReference type="EMBL" id="JACATZ010000003">
    <property type="protein sequence ID" value="NWJ47730.1"/>
    <property type="molecule type" value="Genomic_DNA"/>
</dbReference>
<feature type="transmembrane region" description="Helical" evidence="8">
    <location>
        <begin position="492"/>
        <end position="511"/>
    </location>
</feature>
<dbReference type="GO" id="GO:0008324">
    <property type="term" value="F:monoatomic cation transmembrane transporter activity"/>
    <property type="evidence" value="ECO:0007669"/>
    <property type="project" value="InterPro"/>
</dbReference>
<dbReference type="RefSeq" id="WP_341471509.1">
    <property type="nucleotide sequence ID" value="NZ_CP128400.1"/>
</dbReference>
<evidence type="ECO:0000313" key="11">
    <source>
        <dbReference type="EMBL" id="WJW69636.1"/>
    </source>
</evidence>
<name>A0A8T7M6I9_9CHLR</name>
<feature type="transmembrane region" description="Helical" evidence="8">
    <location>
        <begin position="91"/>
        <end position="111"/>
    </location>
</feature>
<dbReference type="EMBL" id="CP128400">
    <property type="protein sequence ID" value="WJW69636.1"/>
    <property type="molecule type" value="Genomic_DNA"/>
</dbReference>
<dbReference type="Proteomes" id="UP000521676">
    <property type="component" value="Unassembled WGS sequence"/>
</dbReference>
<dbReference type="NCBIfam" id="TIGR01625">
    <property type="entry name" value="YidE_YbjL_dupl"/>
    <property type="match status" value="2"/>
</dbReference>
<evidence type="ECO:0000313" key="13">
    <source>
        <dbReference type="Proteomes" id="UP001431572"/>
    </source>
</evidence>
<dbReference type="Gene3D" id="3.30.70.1450">
    <property type="entry name" value="Regulator of K+ conductance, C-terminal domain"/>
    <property type="match status" value="1"/>
</dbReference>
<evidence type="ECO:0000256" key="6">
    <source>
        <dbReference type="ARBA" id="ARBA00022989"/>
    </source>
</evidence>
<dbReference type="InterPro" id="IPR036721">
    <property type="entry name" value="RCK_C_sf"/>
</dbReference>
<comment type="subcellular location">
    <subcellularLocation>
        <location evidence="1">Cell membrane</location>
        <topology evidence="1">Multi-pass membrane protein</topology>
    </subcellularLocation>
</comment>
<feature type="transmembrane region" description="Helical" evidence="8">
    <location>
        <begin position="526"/>
        <end position="545"/>
    </location>
</feature>
<evidence type="ECO:0000256" key="8">
    <source>
        <dbReference type="SAM" id="Phobius"/>
    </source>
</evidence>
<feature type="transmembrane region" description="Helical" evidence="8">
    <location>
        <begin position="461"/>
        <end position="480"/>
    </location>
</feature>
<keyword evidence="5 8" id="KW-0812">Transmembrane</keyword>
<evidence type="ECO:0000256" key="7">
    <source>
        <dbReference type="ARBA" id="ARBA00023136"/>
    </source>
</evidence>
<dbReference type="PROSITE" id="PS51202">
    <property type="entry name" value="RCK_C"/>
    <property type="match status" value="1"/>
</dbReference>
<dbReference type="Pfam" id="PF02080">
    <property type="entry name" value="TrkA_C"/>
    <property type="match status" value="1"/>
</dbReference>
<feature type="transmembrane region" description="Helical" evidence="8">
    <location>
        <begin position="369"/>
        <end position="387"/>
    </location>
</feature>
<organism evidence="10 12">
    <name type="scientific">Candidatus Chlorohelix allophototropha</name>
    <dbReference type="NCBI Taxonomy" id="3003348"/>
    <lineage>
        <taxon>Bacteria</taxon>
        <taxon>Bacillati</taxon>
        <taxon>Chloroflexota</taxon>
        <taxon>Chloroflexia</taxon>
        <taxon>Candidatus Chloroheliales</taxon>
        <taxon>Candidatus Chloroheliaceae</taxon>
        <taxon>Candidatus Chlorohelix</taxon>
    </lineage>
</organism>
<dbReference type="Pfam" id="PF06826">
    <property type="entry name" value="Asp-Al_Ex"/>
    <property type="match status" value="2"/>
</dbReference>
<dbReference type="AlphaFoldDB" id="A0A8T7M6I9"/>
<keyword evidence="13" id="KW-1185">Reference proteome</keyword>
<evidence type="ECO:0000313" key="10">
    <source>
        <dbReference type="EMBL" id="NWJ47730.1"/>
    </source>
</evidence>
<evidence type="ECO:0000256" key="3">
    <source>
        <dbReference type="ARBA" id="ARBA00022448"/>
    </source>
</evidence>
<evidence type="ECO:0000256" key="1">
    <source>
        <dbReference type="ARBA" id="ARBA00004651"/>
    </source>
</evidence>
<keyword evidence="3" id="KW-0813">Transport</keyword>
<dbReference type="GO" id="GO:0006813">
    <property type="term" value="P:potassium ion transport"/>
    <property type="evidence" value="ECO:0007669"/>
    <property type="project" value="InterPro"/>
</dbReference>
<dbReference type="SUPFAM" id="SSF116726">
    <property type="entry name" value="TrkA C-terminal domain-like"/>
    <property type="match status" value="1"/>
</dbReference>
<feature type="transmembrane region" description="Helical" evidence="8">
    <location>
        <begin position="156"/>
        <end position="177"/>
    </location>
</feature>
<keyword evidence="7 8" id="KW-0472">Membrane</keyword>
<dbReference type="PANTHER" id="PTHR30445">
    <property type="entry name" value="K(+)_H(+) ANTIPORTER SUBUNIT KHTT"/>
    <property type="match status" value="1"/>
</dbReference>